<keyword evidence="12" id="KW-1185">Reference proteome</keyword>
<feature type="transmembrane region" description="Helical" evidence="10">
    <location>
        <begin position="251"/>
        <end position="269"/>
    </location>
</feature>
<organism evidence="11 12">
    <name type="scientific">Desulfoferula mesophila</name>
    <dbReference type="NCBI Taxonomy" id="3058419"/>
    <lineage>
        <taxon>Bacteria</taxon>
        <taxon>Pseudomonadati</taxon>
        <taxon>Thermodesulfobacteriota</taxon>
        <taxon>Desulfarculia</taxon>
        <taxon>Desulfarculales</taxon>
        <taxon>Desulfarculaceae</taxon>
        <taxon>Desulfoferula</taxon>
    </lineage>
</organism>
<evidence type="ECO:0000256" key="1">
    <source>
        <dbReference type="ARBA" id="ARBA00022448"/>
    </source>
</evidence>
<dbReference type="InterPro" id="IPR004338">
    <property type="entry name" value="NqrB/RnfD"/>
</dbReference>
<name>A0AAU9EDH9_9BACT</name>
<feature type="transmembrane region" description="Helical" evidence="10">
    <location>
        <begin position="276"/>
        <end position="295"/>
    </location>
</feature>
<proteinExistence type="predicted"/>
<evidence type="ECO:0000256" key="7">
    <source>
        <dbReference type="ARBA" id="ARBA00022982"/>
    </source>
</evidence>
<evidence type="ECO:0000256" key="5">
    <source>
        <dbReference type="ARBA" id="ARBA00022692"/>
    </source>
</evidence>
<dbReference type="InterPro" id="IPR011303">
    <property type="entry name" value="RnfD_bac"/>
</dbReference>
<keyword evidence="1" id="KW-0813">Transport</keyword>
<keyword evidence="9 10" id="KW-0472">Membrane</keyword>
<dbReference type="KEGG" id="dmp:FAK_19460"/>
<feature type="transmembrane region" description="Helical" evidence="10">
    <location>
        <begin position="48"/>
        <end position="67"/>
    </location>
</feature>
<dbReference type="GO" id="GO:0055085">
    <property type="term" value="P:transmembrane transport"/>
    <property type="evidence" value="ECO:0007669"/>
    <property type="project" value="InterPro"/>
</dbReference>
<protein>
    <submittedName>
        <fullName evidence="11">Electron transport complex subunit D</fullName>
    </submittedName>
</protein>
<dbReference type="NCBIfam" id="TIGR01946">
    <property type="entry name" value="rnfD"/>
    <property type="match status" value="1"/>
</dbReference>
<feature type="transmembrane region" description="Helical" evidence="10">
    <location>
        <begin position="179"/>
        <end position="205"/>
    </location>
</feature>
<keyword evidence="4" id="KW-0288">FMN</keyword>
<evidence type="ECO:0000256" key="2">
    <source>
        <dbReference type="ARBA" id="ARBA00022553"/>
    </source>
</evidence>
<dbReference type="Proteomes" id="UP001366166">
    <property type="component" value="Chromosome"/>
</dbReference>
<dbReference type="PANTHER" id="PTHR30578">
    <property type="entry name" value="ELECTRON TRANSPORT COMPLEX PROTEIN RNFD"/>
    <property type="match status" value="1"/>
</dbReference>
<dbReference type="Pfam" id="PF03116">
    <property type="entry name" value="NQR2_RnfD_RnfE"/>
    <property type="match status" value="1"/>
</dbReference>
<evidence type="ECO:0000256" key="4">
    <source>
        <dbReference type="ARBA" id="ARBA00022643"/>
    </source>
</evidence>
<keyword evidence="7" id="KW-0249">Electron transport</keyword>
<evidence type="ECO:0000256" key="9">
    <source>
        <dbReference type="ARBA" id="ARBA00023136"/>
    </source>
</evidence>
<keyword evidence="5 10" id="KW-0812">Transmembrane</keyword>
<dbReference type="GO" id="GO:0005886">
    <property type="term" value="C:plasma membrane"/>
    <property type="evidence" value="ECO:0007669"/>
    <property type="project" value="TreeGrafter"/>
</dbReference>
<evidence type="ECO:0000256" key="6">
    <source>
        <dbReference type="ARBA" id="ARBA00022967"/>
    </source>
</evidence>
<evidence type="ECO:0000313" key="11">
    <source>
        <dbReference type="EMBL" id="BEQ14880.1"/>
    </source>
</evidence>
<keyword evidence="8 10" id="KW-1133">Transmembrane helix</keyword>
<dbReference type="PANTHER" id="PTHR30578:SF0">
    <property type="entry name" value="ION-TRANSLOCATING OXIDOREDUCTASE COMPLEX SUBUNIT D"/>
    <property type="match status" value="1"/>
</dbReference>
<evidence type="ECO:0000256" key="3">
    <source>
        <dbReference type="ARBA" id="ARBA00022630"/>
    </source>
</evidence>
<evidence type="ECO:0000313" key="12">
    <source>
        <dbReference type="Proteomes" id="UP001366166"/>
    </source>
</evidence>
<dbReference type="RefSeq" id="WP_338606552.1">
    <property type="nucleotide sequence ID" value="NZ_AP028679.1"/>
</dbReference>
<dbReference type="EMBL" id="AP028679">
    <property type="protein sequence ID" value="BEQ14880.1"/>
    <property type="molecule type" value="Genomic_DNA"/>
</dbReference>
<gene>
    <name evidence="11" type="ORF">FAK_19460</name>
</gene>
<keyword evidence="2" id="KW-0597">Phosphoprotein</keyword>
<dbReference type="GO" id="GO:0022900">
    <property type="term" value="P:electron transport chain"/>
    <property type="evidence" value="ECO:0007669"/>
    <property type="project" value="InterPro"/>
</dbReference>
<reference evidence="12" key="1">
    <citation type="journal article" date="2023" name="Arch. Microbiol.">
        <title>Desulfoferula mesophilus gen. nov. sp. nov., a mesophilic sulfate-reducing bacterium isolated from a brackish lake sediment.</title>
        <authorList>
            <person name="Watanabe T."/>
            <person name="Yabe T."/>
            <person name="Tsuji J.M."/>
            <person name="Fukui M."/>
        </authorList>
    </citation>
    <scope>NUCLEOTIDE SEQUENCE [LARGE SCALE GENOMIC DNA]</scope>
    <source>
        <strain evidence="12">12FAK</strain>
    </source>
</reference>
<feature type="transmembrane region" description="Helical" evidence="10">
    <location>
        <begin position="74"/>
        <end position="90"/>
    </location>
</feature>
<evidence type="ECO:0000256" key="8">
    <source>
        <dbReference type="ARBA" id="ARBA00022989"/>
    </source>
</evidence>
<feature type="transmembrane region" description="Helical" evidence="10">
    <location>
        <begin position="96"/>
        <end position="114"/>
    </location>
</feature>
<evidence type="ECO:0000256" key="10">
    <source>
        <dbReference type="SAM" id="Phobius"/>
    </source>
</evidence>
<keyword evidence="6" id="KW-1278">Translocase</keyword>
<keyword evidence="3" id="KW-0285">Flavoprotein</keyword>
<feature type="transmembrane region" description="Helical" evidence="10">
    <location>
        <begin position="212"/>
        <end position="231"/>
    </location>
</feature>
<accession>A0AAU9EDH9</accession>
<dbReference type="AlphaFoldDB" id="A0AAU9EDH9"/>
<feature type="transmembrane region" description="Helical" evidence="10">
    <location>
        <begin position="119"/>
        <end position="136"/>
    </location>
</feature>
<feature type="transmembrane region" description="Helical" evidence="10">
    <location>
        <begin position="24"/>
        <end position="42"/>
    </location>
</feature>
<sequence>MNENLLTVSTSPHKLGGMSVRSMYLEYIIALAPALLVGLYYFGFPALITVLLTVASAAVSEFVASLIKKKPSNLSNLHVLCMGLMLGMILPPGAPWWLPIIGGALTVLLGMSIFGGLGAYPMNPVLVAWVALYISWPESMNAFLEPQALGTGDEWSEAETLLMQLKGDVSTFEMVELGALWLGNVAGFIGSTSAWALLVGGVYLLIRRIIPWQIPVGAVLGAIGMALLAAYTDPSILELGYEEFGANMNIVWFHLGAGGFMIAAFFLGPEPVTSPVTPWGTFLFGVGIGLMTIIVRTWGGLVDGAFYGVLLMNAVTPLLDRIRPKVIGKVVSGA</sequence>